<evidence type="ECO:0000256" key="2">
    <source>
        <dbReference type="ARBA" id="ARBA00022737"/>
    </source>
</evidence>
<proteinExistence type="predicted"/>
<dbReference type="GO" id="GO:0000981">
    <property type="term" value="F:DNA-binding transcription factor activity, RNA polymerase II-specific"/>
    <property type="evidence" value="ECO:0007669"/>
    <property type="project" value="TreeGrafter"/>
</dbReference>
<keyword evidence="4" id="KW-0862">Zinc</keyword>
<dbReference type="PANTHER" id="PTHR19818">
    <property type="entry name" value="ZINC FINGER PROTEIN ZIC AND GLI"/>
    <property type="match status" value="1"/>
</dbReference>
<feature type="domain" description="C2H2-type" evidence="7">
    <location>
        <begin position="199"/>
        <end position="228"/>
    </location>
</feature>
<dbReference type="GO" id="GO:0000978">
    <property type="term" value="F:RNA polymerase II cis-regulatory region sequence-specific DNA binding"/>
    <property type="evidence" value="ECO:0007669"/>
    <property type="project" value="TreeGrafter"/>
</dbReference>
<evidence type="ECO:0000259" key="7">
    <source>
        <dbReference type="PROSITE" id="PS50157"/>
    </source>
</evidence>
<sequence length="424" mass="50266">MIEINITNSKQTLQESYKKSTDNGQQSHLHENGINNNEFEEMNAITDHLSSLDKSQEDDQNNKSFIVDGTMKGDRCWECTFEGCDKSFKFRCRLEKHEKTHSEERPFVCCESGCGKSYRRIDHLRIHAVTHGEDTKPFKCLVVGCESKFSFKSHLTRHKREQHEIERPFKCNIRDCNQSFTQGYLLRIHMTIHTGKRPYPCEHPECTKSFSSSTKLRDHERIHSGQKRWRCAFQGCTQDFVKYDQLCKHLRQDHKPTCEICYQNVKDFKQLRLHMKTHDPDRLLFPCSWEGCDKYFLSIKSLSVHTKAIHKNIRPFVCEIPFCEMSFAYKKVLTNHVKTIHEQSRPRKIRKLDGDIKDSKINRSITDVEHLTGYDYERGRNIKCLINSCKYMFKRNYDLERHLKSFHKDLIEVQETEYQAVFET</sequence>
<dbReference type="InterPro" id="IPR036236">
    <property type="entry name" value="Znf_C2H2_sf"/>
</dbReference>
<feature type="domain" description="C2H2-type" evidence="7">
    <location>
        <begin position="77"/>
        <end position="106"/>
    </location>
</feature>
<name>A0A9N8YR91_9GLOM</name>
<comment type="caution">
    <text evidence="8">The sequence shown here is derived from an EMBL/GenBank/DDBJ whole genome shotgun (WGS) entry which is preliminary data.</text>
</comment>
<reference evidence="8" key="1">
    <citation type="submission" date="2021-06" db="EMBL/GenBank/DDBJ databases">
        <authorList>
            <person name="Kallberg Y."/>
            <person name="Tangrot J."/>
            <person name="Rosling A."/>
        </authorList>
    </citation>
    <scope>NUCLEOTIDE SEQUENCE</scope>
    <source>
        <strain evidence="8">UK204</strain>
    </source>
</reference>
<dbReference type="SUPFAM" id="SSF57667">
    <property type="entry name" value="beta-beta-alpha zinc fingers"/>
    <property type="match status" value="5"/>
</dbReference>
<dbReference type="PANTHER" id="PTHR19818:SF139">
    <property type="entry name" value="PAIR-RULE PROTEIN ODD-PAIRED"/>
    <property type="match status" value="1"/>
</dbReference>
<feature type="region of interest" description="Disordered" evidence="6">
    <location>
        <begin position="1"/>
        <end position="31"/>
    </location>
</feature>
<dbReference type="InterPro" id="IPR050329">
    <property type="entry name" value="GLI_C2H2-zinc-finger"/>
</dbReference>
<dbReference type="OrthoDB" id="6365676at2759"/>
<feature type="compositionally biased region" description="Polar residues" evidence="6">
    <location>
        <begin position="22"/>
        <end position="31"/>
    </location>
</feature>
<evidence type="ECO:0000313" key="8">
    <source>
        <dbReference type="EMBL" id="CAG8440971.1"/>
    </source>
</evidence>
<evidence type="ECO:0000256" key="4">
    <source>
        <dbReference type="ARBA" id="ARBA00022833"/>
    </source>
</evidence>
<feature type="domain" description="C2H2-type" evidence="7">
    <location>
        <begin position="138"/>
        <end position="168"/>
    </location>
</feature>
<dbReference type="Gene3D" id="3.30.160.60">
    <property type="entry name" value="Classic Zinc Finger"/>
    <property type="match status" value="7"/>
</dbReference>
<keyword evidence="9" id="KW-1185">Reference proteome</keyword>
<accession>A0A9N8YR91</accession>
<feature type="domain" description="C2H2-type" evidence="7">
    <location>
        <begin position="107"/>
        <end position="136"/>
    </location>
</feature>
<dbReference type="AlphaFoldDB" id="A0A9N8YR91"/>
<dbReference type="Pfam" id="PF00096">
    <property type="entry name" value="zf-C2H2"/>
    <property type="match status" value="3"/>
</dbReference>
<keyword evidence="1" id="KW-0479">Metal-binding</keyword>
<dbReference type="PROSITE" id="PS00028">
    <property type="entry name" value="ZINC_FINGER_C2H2_1"/>
    <property type="match status" value="10"/>
</dbReference>
<gene>
    <name evidence="8" type="ORF">FCALED_LOCUS529</name>
</gene>
<feature type="domain" description="C2H2-type" evidence="7">
    <location>
        <begin position="316"/>
        <end position="346"/>
    </location>
</feature>
<evidence type="ECO:0000256" key="1">
    <source>
        <dbReference type="ARBA" id="ARBA00022723"/>
    </source>
</evidence>
<dbReference type="Proteomes" id="UP000789570">
    <property type="component" value="Unassembled WGS sequence"/>
</dbReference>
<dbReference type="SMART" id="SM00355">
    <property type="entry name" value="ZnF_C2H2"/>
    <property type="match status" value="10"/>
</dbReference>
<feature type="domain" description="C2H2-type" evidence="7">
    <location>
        <begin position="285"/>
        <end position="315"/>
    </location>
</feature>
<feature type="compositionally biased region" description="Polar residues" evidence="6">
    <location>
        <begin position="1"/>
        <end position="15"/>
    </location>
</feature>
<organism evidence="8 9">
    <name type="scientific">Funneliformis caledonium</name>
    <dbReference type="NCBI Taxonomy" id="1117310"/>
    <lineage>
        <taxon>Eukaryota</taxon>
        <taxon>Fungi</taxon>
        <taxon>Fungi incertae sedis</taxon>
        <taxon>Mucoromycota</taxon>
        <taxon>Glomeromycotina</taxon>
        <taxon>Glomeromycetes</taxon>
        <taxon>Glomerales</taxon>
        <taxon>Glomeraceae</taxon>
        <taxon>Funneliformis</taxon>
    </lineage>
</organism>
<dbReference type="GO" id="GO:0008270">
    <property type="term" value="F:zinc ion binding"/>
    <property type="evidence" value="ECO:0007669"/>
    <property type="project" value="UniProtKB-KW"/>
</dbReference>
<dbReference type="FunFam" id="3.30.160.60:FF:002343">
    <property type="entry name" value="Zinc finger protein 33A"/>
    <property type="match status" value="1"/>
</dbReference>
<evidence type="ECO:0000256" key="6">
    <source>
        <dbReference type="SAM" id="MobiDB-lite"/>
    </source>
</evidence>
<dbReference type="EMBL" id="CAJVPQ010000052">
    <property type="protein sequence ID" value="CAG8440971.1"/>
    <property type="molecule type" value="Genomic_DNA"/>
</dbReference>
<dbReference type="InterPro" id="IPR013087">
    <property type="entry name" value="Znf_C2H2_type"/>
</dbReference>
<dbReference type="FunFam" id="3.30.160.60:FF:000446">
    <property type="entry name" value="Zinc finger protein"/>
    <property type="match status" value="1"/>
</dbReference>
<keyword evidence="3 5" id="KW-0863">Zinc-finger</keyword>
<evidence type="ECO:0000256" key="3">
    <source>
        <dbReference type="ARBA" id="ARBA00022771"/>
    </source>
</evidence>
<evidence type="ECO:0000313" key="9">
    <source>
        <dbReference type="Proteomes" id="UP000789570"/>
    </source>
</evidence>
<dbReference type="PROSITE" id="PS50157">
    <property type="entry name" value="ZINC_FINGER_C2H2_2"/>
    <property type="match status" value="7"/>
</dbReference>
<protein>
    <submittedName>
        <fullName evidence="8">15061_t:CDS:1</fullName>
    </submittedName>
</protein>
<keyword evidence="2" id="KW-0677">Repeat</keyword>
<evidence type="ECO:0000256" key="5">
    <source>
        <dbReference type="PROSITE-ProRule" id="PRU00042"/>
    </source>
</evidence>
<dbReference type="GO" id="GO:0005634">
    <property type="term" value="C:nucleus"/>
    <property type="evidence" value="ECO:0007669"/>
    <property type="project" value="UniProtKB-ARBA"/>
</dbReference>
<dbReference type="GO" id="GO:0045944">
    <property type="term" value="P:positive regulation of transcription by RNA polymerase II"/>
    <property type="evidence" value="ECO:0007669"/>
    <property type="project" value="UniProtKB-ARBA"/>
</dbReference>
<feature type="domain" description="C2H2-type" evidence="7">
    <location>
        <begin position="169"/>
        <end position="198"/>
    </location>
</feature>